<dbReference type="Gramene" id="TVU35255">
    <property type="protein sequence ID" value="TVU35255"/>
    <property type="gene ID" value="EJB05_17133"/>
</dbReference>
<dbReference type="OrthoDB" id="683624at2759"/>
<dbReference type="EMBL" id="RWGY01000009">
    <property type="protein sequence ID" value="TVU35255.1"/>
    <property type="molecule type" value="Genomic_DNA"/>
</dbReference>
<name>A0A5J9VH98_9POAL</name>
<keyword evidence="3" id="KW-1185">Reference proteome</keyword>
<dbReference type="InterPro" id="IPR046533">
    <property type="entry name" value="DUF6598"/>
</dbReference>
<evidence type="ECO:0000313" key="2">
    <source>
        <dbReference type="EMBL" id="TVU35255.1"/>
    </source>
</evidence>
<evidence type="ECO:0000313" key="3">
    <source>
        <dbReference type="Proteomes" id="UP000324897"/>
    </source>
</evidence>
<dbReference type="Proteomes" id="UP000324897">
    <property type="component" value="Unassembled WGS sequence"/>
</dbReference>
<proteinExistence type="predicted"/>
<feature type="domain" description="DUF6598" evidence="1">
    <location>
        <begin position="1"/>
        <end position="198"/>
    </location>
</feature>
<dbReference type="Pfam" id="PF20241">
    <property type="entry name" value="DUF6598"/>
    <property type="match status" value="1"/>
</dbReference>
<accession>A0A5J9VH98</accession>
<dbReference type="PANTHER" id="PTHR33065:SF193">
    <property type="entry name" value="DUF6598 DOMAIN-CONTAINING PROTEIN"/>
    <property type="match status" value="1"/>
</dbReference>
<gene>
    <name evidence="2" type="ORF">EJB05_17133</name>
</gene>
<protein>
    <recommendedName>
        <fullName evidence="1">DUF6598 domain-containing protein</fullName>
    </recommendedName>
</protein>
<feature type="non-terminal residue" evidence="2">
    <location>
        <position position="1"/>
    </location>
</feature>
<reference evidence="2 3" key="1">
    <citation type="journal article" date="2019" name="Sci. Rep.">
        <title>A high-quality genome of Eragrostis curvula grass provides insights into Poaceae evolution and supports new strategies to enhance forage quality.</title>
        <authorList>
            <person name="Carballo J."/>
            <person name="Santos B.A.C.M."/>
            <person name="Zappacosta D."/>
            <person name="Garbus I."/>
            <person name="Selva J.P."/>
            <person name="Gallo C.A."/>
            <person name="Diaz A."/>
            <person name="Albertini E."/>
            <person name="Caccamo M."/>
            <person name="Echenique V."/>
        </authorList>
    </citation>
    <scope>NUCLEOTIDE SEQUENCE [LARGE SCALE GENOMIC DNA]</scope>
    <source>
        <strain evidence="3">cv. Victoria</strain>
        <tissue evidence="2">Leaf</tissue>
    </source>
</reference>
<evidence type="ECO:0000259" key="1">
    <source>
        <dbReference type="Pfam" id="PF20241"/>
    </source>
</evidence>
<dbReference type="PANTHER" id="PTHR33065">
    <property type="entry name" value="OS07G0486400 PROTEIN"/>
    <property type="match status" value="1"/>
</dbReference>
<sequence length="235" mass="26107">MRDDGKLNYVVNRDRDDPIVARQGSRIEMTGPKRGIYVAHAVLIEYDVRIKSGEREEDDLQLIDGAFPCKYQRPWKPITNRITGECGAVDVSLAFVQDAVEATVEVEISKVQRGFDTAVSLSSFVYIWEDYEEIPLFHGAVDPSRGLRRRFVVAVTLGTKMLLKLKVGDSVERCCSFKAAPHGCAGEKMKLELASVSVKSTTAQRMSLHMPSATFIRVTAITTIPLLRPRAMSSG</sequence>
<dbReference type="AlphaFoldDB" id="A0A5J9VH98"/>
<organism evidence="2 3">
    <name type="scientific">Eragrostis curvula</name>
    <name type="common">weeping love grass</name>
    <dbReference type="NCBI Taxonomy" id="38414"/>
    <lineage>
        <taxon>Eukaryota</taxon>
        <taxon>Viridiplantae</taxon>
        <taxon>Streptophyta</taxon>
        <taxon>Embryophyta</taxon>
        <taxon>Tracheophyta</taxon>
        <taxon>Spermatophyta</taxon>
        <taxon>Magnoliopsida</taxon>
        <taxon>Liliopsida</taxon>
        <taxon>Poales</taxon>
        <taxon>Poaceae</taxon>
        <taxon>PACMAD clade</taxon>
        <taxon>Chloridoideae</taxon>
        <taxon>Eragrostideae</taxon>
        <taxon>Eragrostidinae</taxon>
        <taxon>Eragrostis</taxon>
    </lineage>
</organism>
<comment type="caution">
    <text evidence="2">The sequence shown here is derived from an EMBL/GenBank/DDBJ whole genome shotgun (WGS) entry which is preliminary data.</text>
</comment>